<evidence type="ECO:0000313" key="1">
    <source>
        <dbReference type="EMBL" id="KUI67363.1"/>
    </source>
</evidence>
<reference evidence="1" key="1">
    <citation type="submission" date="2014-12" db="EMBL/GenBank/DDBJ databases">
        <title>Genome Sequence of Valsa Canker Pathogens Uncovers a Specific Adaption of Colonization on Woody Bark.</title>
        <authorList>
            <person name="Yin Z."/>
            <person name="Liu H."/>
            <person name="Gao X."/>
            <person name="Li Z."/>
            <person name="Song N."/>
            <person name="Ke X."/>
            <person name="Dai Q."/>
            <person name="Wu Y."/>
            <person name="Sun Y."/>
            <person name="Xu J.-R."/>
            <person name="Kang Z.K."/>
            <person name="Wang L."/>
            <person name="Huang L."/>
        </authorList>
    </citation>
    <scope>NUCLEOTIDE SEQUENCE [LARGE SCALE GENOMIC DNA]</scope>
    <source>
        <strain evidence="1">03-8</strain>
    </source>
</reference>
<keyword evidence="2" id="KW-1185">Reference proteome</keyword>
<organism evidence="1 2">
    <name type="scientific">Cytospora mali</name>
    <name type="common">Apple Valsa canker fungus</name>
    <name type="synonym">Valsa mali</name>
    <dbReference type="NCBI Taxonomy" id="578113"/>
    <lineage>
        <taxon>Eukaryota</taxon>
        <taxon>Fungi</taxon>
        <taxon>Dikarya</taxon>
        <taxon>Ascomycota</taxon>
        <taxon>Pezizomycotina</taxon>
        <taxon>Sordariomycetes</taxon>
        <taxon>Sordariomycetidae</taxon>
        <taxon>Diaporthales</taxon>
        <taxon>Cytosporaceae</taxon>
        <taxon>Cytospora</taxon>
    </lineage>
</organism>
<accession>A0A194VTV9</accession>
<proteinExistence type="predicted"/>
<dbReference type="Proteomes" id="UP000078559">
    <property type="component" value="Chromosome 3"/>
</dbReference>
<gene>
    <name evidence="1" type="ORF">VM1G_03300</name>
</gene>
<dbReference type="EMBL" id="CM003100">
    <property type="protein sequence ID" value="KUI67363.1"/>
    <property type="molecule type" value="Genomic_DNA"/>
</dbReference>
<sequence length="264" mass="29493">MEAPQLKTQKAENDAFVDAYMTDDMKAFIQDHPDLKDKAIERDRQARAQMGKDLYLQFNQGSHKVISIRTQMEKKMTVERGEAKKVFIKGRSRIKHYCSECKDYFFDFNSRHKLIHEKDPAVTMICAECGKMMARNGTVSADQHLANFHSIFPDADNIAGSSSTKSADAGAKMTGLAAKSFIKKEKLELQAHMDRAGATTLSELASATGANMFLLDTTWPNKLPTNGEIDGMTAEASRNSLTALRDVLQKNDWETALAQFEADE</sequence>
<protein>
    <submittedName>
        <fullName evidence="1">Uncharacterized protein</fullName>
    </submittedName>
</protein>
<name>A0A194VTV9_CYTMA</name>
<dbReference type="AlphaFoldDB" id="A0A194VTV9"/>
<evidence type="ECO:0000313" key="2">
    <source>
        <dbReference type="Proteomes" id="UP000078559"/>
    </source>
</evidence>